<evidence type="ECO:0000313" key="2">
    <source>
        <dbReference type="Proteomes" id="UP000327157"/>
    </source>
</evidence>
<dbReference type="EMBL" id="SMOL01000633">
    <property type="protein sequence ID" value="KAB2604268.1"/>
    <property type="molecule type" value="Genomic_DNA"/>
</dbReference>
<comment type="caution">
    <text evidence="1">The sequence shown here is derived from an EMBL/GenBank/DDBJ whole genome shotgun (WGS) entry which is preliminary data.</text>
</comment>
<name>A0A5N5FM80_9ROSA</name>
<protein>
    <submittedName>
        <fullName evidence="1">Uncharacterized protein</fullName>
    </submittedName>
</protein>
<dbReference type="AlphaFoldDB" id="A0A5N5FM80"/>
<evidence type="ECO:0000313" key="1">
    <source>
        <dbReference type="EMBL" id="KAB2604268.1"/>
    </source>
</evidence>
<reference evidence="1 2" key="2">
    <citation type="submission" date="2019-11" db="EMBL/GenBank/DDBJ databases">
        <title>A de novo genome assembly of a pear dwarfing rootstock.</title>
        <authorList>
            <person name="Wang F."/>
            <person name="Wang J."/>
            <person name="Li S."/>
            <person name="Zhang Y."/>
            <person name="Fang M."/>
            <person name="Ma L."/>
            <person name="Zhao Y."/>
            <person name="Jiang S."/>
        </authorList>
    </citation>
    <scope>NUCLEOTIDE SEQUENCE [LARGE SCALE GENOMIC DNA]</scope>
    <source>
        <strain evidence="1">S2</strain>
        <tissue evidence="1">Leaf</tissue>
    </source>
</reference>
<dbReference type="Proteomes" id="UP000327157">
    <property type="component" value="Unassembled WGS sequence"/>
</dbReference>
<gene>
    <name evidence="1" type="ORF">D8674_037559</name>
</gene>
<accession>A0A5N5FM80</accession>
<proteinExistence type="predicted"/>
<keyword evidence="2" id="KW-1185">Reference proteome</keyword>
<sequence>MFHVDKMDKVKVITCHLKGIRVTGLIMVVTIVNLNHISHKVITGRDTVIGERVITAKVKGLVVVVTVVNLNLKRNPDKVITCHVKVIKTQLITDKVKCLVVVLTTINLNRNPHH</sequence>
<organism evidence="1 2">
    <name type="scientific">Pyrus ussuriensis x Pyrus communis</name>
    <dbReference type="NCBI Taxonomy" id="2448454"/>
    <lineage>
        <taxon>Eukaryota</taxon>
        <taxon>Viridiplantae</taxon>
        <taxon>Streptophyta</taxon>
        <taxon>Embryophyta</taxon>
        <taxon>Tracheophyta</taxon>
        <taxon>Spermatophyta</taxon>
        <taxon>Magnoliopsida</taxon>
        <taxon>eudicotyledons</taxon>
        <taxon>Gunneridae</taxon>
        <taxon>Pentapetalae</taxon>
        <taxon>rosids</taxon>
        <taxon>fabids</taxon>
        <taxon>Rosales</taxon>
        <taxon>Rosaceae</taxon>
        <taxon>Amygdaloideae</taxon>
        <taxon>Maleae</taxon>
        <taxon>Pyrus</taxon>
    </lineage>
</organism>
<reference evidence="1 2" key="1">
    <citation type="submission" date="2019-09" db="EMBL/GenBank/DDBJ databases">
        <authorList>
            <person name="Ou C."/>
        </authorList>
    </citation>
    <scope>NUCLEOTIDE SEQUENCE [LARGE SCALE GENOMIC DNA]</scope>
    <source>
        <strain evidence="1">S2</strain>
        <tissue evidence="1">Leaf</tissue>
    </source>
</reference>